<comment type="caution">
    <text evidence="3">The sequence shown here is derived from an EMBL/GenBank/DDBJ whole genome shotgun (WGS) entry which is preliminary data.</text>
</comment>
<dbReference type="PANTHER" id="PTHR13734">
    <property type="entry name" value="TRNA-NUCLEOTIDYLTRANSFERASE"/>
    <property type="match status" value="1"/>
</dbReference>
<evidence type="ECO:0008006" key="5">
    <source>
        <dbReference type="Google" id="ProtNLM"/>
    </source>
</evidence>
<evidence type="ECO:0000256" key="2">
    <source>
        <dbReference type="SAM" id="SignalP"/>
    </source>
</evidence>
<feature type="chain" id="PRO_5032658256" description="tRNA nucleotidyltransferase/poly(A) polymerase RNA and SrmB- binding domain-containing protein" evidence="2">
    <location>
        <begin position="26"/>
        <end position="295"/>
    </location>
</feature>
<protein>
    <recommendedName>
        <fullName evidence="5">tRNA nucleotidyltransferase/poly(A) polymerase RNA and SrmB- binding domain-containing protein</fullName>
    </recommendedName>
</protein>
<keyword evidence="1" id="KW-0694">RNA-binding</keyword>
<dbReference type="Gene3D" id="1.10.3090.10">
    <property type="entry name" value="cca-adding enzyme, domain 2"/>
    <property type="match status" value="1"/>
</dbReference>
<dbReference type="SUPFAM" id="SSF81891">
    <property type="entry name" value="Poly A polymerase C-terminal region-like"/>
    <property type="match status" value="1"/>
</dbReference>
<keyword evidence="4" id="KW-1185">Reference proteome</keyword>
<dbReference type="GO" id="GO:0052929">
    <property type="term" value="F:ATP:3'-cytidine-cytidine-tRNA adenylyltransferase activity"/>
    <property type="evidence" value="ECO:0007669"/>
    <property type="project" value="TreeGrafter"/>
</dbReference>
<gene>
    <name evidence="3" type="ORF">HXX76_011360</name>
</gene>
<dbReference type="GO" id="GO:0001680">
    <property type="term" value="P:tRNA 3'-terminal CCA addition"/>
    <property type="evidence" value="ECO:0007669"/>
    <property type="project" value="TreeGrafter"/>
</dbReference>
<name>A0A835SXJ7_CHLIN</name>
<accession>A0A835SXJ7</accession>
<dbReference type="EMBL" id="JAEHOC010000033">
    <property type="protein sequence ID" value="KAG2428655.1"/>
    <property type="molecule type" value="Genomic_DNA"/>
</dbReference>
<sequence>MFNGPAPVEAVRLLYRLGLFTTVFALPPPLDERLGTSYGGPCVTTMAAADANARALGLEMDKEERRFLLLAALLLPLRGLQHQPPKGKPVPATAALIRDSLKWRVKDIEMSGALAEAAAELAAAHALLVKGSSAEGPAEGAGAAGQQEHDVRVMLGQVIRKLKQHWKLGIALAPVVLMHAAEPLGVAGGSGAATAAETADGEGELSEAAAGARLEMARALLAAVEAYGLSECWTWKPLMDGKKVMTLLGWSKPGPELGKVLAAVMDWQLQHPTGSLADAGAMVRQRFGPDCAAEV</sequence>
<feature type="signal peptide" evidence="2">
    <location>
        <begin position="1"/>
        <end position="25"/>
    </location>
</feature>
<proteinExistence type="predicted"/>
<dbReference type="PANTHER" id="PTHR13734:SF5">
    <property type="entry name" value="CCA TRNA NUCLEOTIDYLTRANSFERASE, MITOCHONDRIAL"/>
    <property type="match status" value="1"/>
</dbReference>
<reference evidence="3" key="1">
    <citation type="journal article" date="2020" name="bioRxiv">
        <title>Comparative genomics of Chlamydomonas.</title>
        <authorList>
            <person name="Craig R.J."/>
            <person name="Hasan A.R."/>
            <person name="Ness R.W."/>
            <person name="Keightley P.D."/>
        </authorList>
    </citation>
    <scope>NUCLEOTIDE SEQUENCE</scope>
    <source>
        <strain evidence="3">SAG 7.73</strain>
    </source>
</reference>
<keyword evidence="2" id="KW-0732">Signal</keyword>
<evidence type="ECO:0000313" key="4">
    <source>
        <dbReference type="Proteomes" id="UP000650467"/>
    </source>
</evidence>
<organism evidence="3 4">
    <name type="scientific">Chlamydomonas incerta</name>
    <dbReference type="NCBI Taxonomy" id="51695"/>
    <lineage>
        <taxon>Eukaryota</taxon>
        <taxon>Viridiplantae</taxon>
        <taxon>Chlorophyta</taxon>
        <taxon>core chlorophytes</taxon>
        <taxon>Chlorophyceae</taxon>
        <taxon>CS clade</taxon>
        <taxon>Chlamydomonadales</taxon>
        <taxon>Chlamydomonadaceae</taxon>
        <taxon>Chlamydomonas</taxon>
    </lineage>
</organism>
<dbReference type="AlphaFoldDB" id="A0A835SXJ7"/>
<evidence type="ECO:0000256" key="1">
    <source>
        <dbReference type="ARBA" id="ARBA00022884"/>
    </source>
</evidence>
<dbReference type="GO" id="GO:0052927">
    <property type="term" value="F:CC tRNA cytidylyltransferase activity"/>
    <property type="evidence" value="ECO:0007669"/>
    <property type="project" value="TreeGrafter"/>
</dbReference>
<dbReference type="OrthoDB" id="445712at2759"/>
<evidence type="ECO:0000313" key="3">
    <source>
        <dbReference type="EMBL" id="KAG2428655.1"/>
    </source>
</evidence>
<dbReference type="Proteomes" id="UP000650467">
    <property type="component" value="Unassembled WGS sequence"/>
</dbReference>
<dbReference type="GO" id="GO:0003723">
    <property type="term" value="F:RNA binding"/>
    <property type="evidence" value="ECO:0007669"/>
    <property type="project" value="UniProtKB-KW"/>
</dbReference>